<dbReference type="PANTHER" id="PTHR30188:SF4">
    <property type="entry name" value="PROTEIN TRIGALACTOSYLDIACYLGLYCEROL 1, CHLOROPLASTIC"/>
    <property type="match status" value="1"/>
</dbReference>
<accession>A0A317ELW0</accession>
<proteinExistence type="predicted"/>
<organism evidence="2 3">
    <name type="scientific">Pedobacter yonginense</name>
    <dbReference type="NCBI Taxonomy" id="651869"/>
    <lineage>
        <taxon>Bacteria</taxon>
        <taxon>Pseudomonadati</taxon>
        <taxon>Bacteroidota</taxon>
        <taxon>Sphingobacteriia</taxon>
        <taxon>Sphingobacteriales</taxon>
        <taxon>Sphingobacteriaceae</taxon>
        <taxon>Pedobacter</taxon>
    </lineage>
</organism>
<dbReference type="EMBL" id="QGNZ01000004">
    <property type="protein sequence ID" value="PWS26276.1"/>
    <property type="molecule type" value="Genomic_DNA"/>
</dbReference>
<dbReference type="AlphaFoldDB" id="A0A317ELW0"/>
<dbReference type="InterPro" id="IPR030802">
    <property type="entry name" value="Permease_MalE"/>
</dbReference>
<feature type="transmembrane region" description="Helical" evidence="1">
    <location>
        <begin position="180"/>
        <end position="200"/>
    </location>
</feature>
<dbReference type="Pfam" id="PF02405">
    <property type="entry name" value="MlaE"/>
    <property type="match status" value="1"/>
</dbReference>
<feature type="transmembrane region" description="Helical" evidence="1">
    <location>
        <begin position="36"/>
        <end position="62"/>
    </location>
</feature>
<keyword evidence="1" id="KW-1133">Transmembrane helix</keyword>
<keyword evidence="1" id="KW-0812">Transmembrane</keyword>
<dbReference type="PANTHER" id="PTHR30188">
    <property type="entry name" value="ABC TRANSPORTER PERMEASE PROTEIN-RELATED"/>
    <property type="match status" value="1"/>
</dbReference>
<reference evidence="2 3" key="1">
    <citation type="submission" date="2018-05" db="EMBL/GenBank/DDBJ databases">
        <title>Pedobacter paludis sp. nov., isolated from wetland soil.</title>
        <authorList>
            <person name="Zhang Y."/>
            <person name="Wang G."/>
        </authorList>
    </citation>
    <scope>NUCLEOTIDE SEQUENCE [LARGE SCALE GENOMIC DNA]</scope>
    <source>
        <strain evidence="2 3">KCTC22721</strain>
    </source>
</reference>
<dbReference type="GO" id="GO:0043190">
    <property type="term" value="C:ATP-binding cassette (ABC) transporter complex"/>
    <property type="evidence" value="ECO:0007669"/>
    <property type="project" value="InterPro"/>
</dbReference>
<feature type="transmembrane region" description="Helical" evidence="1">
    <location>
        <begin position="135"/>
        <end position="159"/>
    </location>
</feature>
<dbReference type="OrthoDB" id="9810518at2"/>
<name>A0A317ELW0_9SPHI</name>
<keyword evidence="1" id="KW-0472">Membrane</keyword>
<dbReference type="GO" id="GO:0005548">
    <property type="term" value="F:phospholipid transporter activity"/>
    <property type="evidence" value="ECO:0007669"/>
    <property type="project" value="TreeGrafter"/>
</dbReference>
<evidence type="ECO:0000313" key="3">
    <source>
        <dbReference type="Proteomes" id="UP000245379"/>
    </source>
</evidence>
<evidence type="ECO:0000313" key="2">
    <source>
        <dbReference type="EMBL" id="PWS26276.1"/>
    </source>
</evidence>
<protein>
    <submittedName>
        <fullName evidence="2">ABC transporter permease</fullName>
    </submittedName>
</protein>
<dbReference type="RefSeq" id="WP_109926842.1">
    <property type="nucleotide sequence ID" value="NZ_QGNZ01000004.1"/>
</dbReference>
<gene>
    <name evidence="2" type="ORF">DHW03_15925</name>
</gene>
<dbReference type="Proteomes" id="UP000245379">
    <property type="component" value="Unassembled WGS sequence"/>
</dbReference>
<evidence type="ECO:0000256" key="1">
    <source>
        <dbReference type="SAM" id="Phobius"/>
    </source>
</evidence>
<feature type="transmembrane region" description="Helical" evidence="1">
    <location>
        <begin position="220"/>
        <end position="239"/>
    </location>
</feature>
<comment type="caution">
    <text evidence="2">The sequence shown here is derived from an EMBL/GenBank/DDBJ whole genome shotgun (WGS) entry which is preliminary data.</text>
</comment>
<keyword evidence="3" id="KW-1185">Reference proteome</keyword>
<sequence length="244" mass="26138">MNFTNFGRYILLLKSVFRRPEKLKIYLKEIAKQMDYVGVGSLGLIAIISTFIGAVMTLQIAFQLVSDFIPKTIIGSVNRDSSILELSPTISAIVLAGKIGSAISSEIGSMRVTEQIDALEIMGINAPGYLILPKIISGITMVPMLVIISMFLSITGGYIGGSISGAVTPAEYIQGITTDFNPYTITVALVKAFVFGFIITSVPAYEGFYVKGGALEVSLASTRAVVISCISILVCDYLVTQLLL</sequence>